<protein>
    <recommendedName>
        <fullName evidence="1">AMP-dependent synthetase/ligase domain-containing protein</fullName>
    </recommendedName>
</protein>
<dbReference type="InterPro" id="IPR042099">
    <property type="entry name" value="ANL_N_sf"/>
</dbReference>
<dbReference type="Proteomes" id="UP000027432">
    <property type="component" value="Unassembled WGS sequence"/>
</dbReference>
<dbReference type="eggNOG" id="COG1021">
    <property type="taxonomic scope" value="Bacteria"/>
</dbReference>
<organism evidence="2 3">
    <name type="scientific">Thioclava pacifica DSM 10166</name>
    <dbReference type="NCBI Taxonomy" id="1353537"/>
    <lineage>
        <taxon>Bacteria</taxon>
        <taxon>Pseudomonadati</taxon>
        <taxon>Pseudomonadota</taxon>
        <taxon>Alphaproteobacteria</taxon>
        <taxon>Rhodobacterales</taxon>
        <taxon>Paracoccaceae</taxon>
        <taxon>Thioclava</taxon>
    </lineage>
</organism>
<proteinExistence type="predicted"/>
<name>A0A074J2Q3_9RHOB</name>
<evidence type="ECO:0000259" key="1">
    <source>
        <dbReference type="Pfam" id="PF00501"/>
    </source>
</evidence>
<evidence type="ECO:0000313" key="2">
    <source>
        <dbReference type="EMBL" id="KEO50799.1"/>
    </source>
</evidence>
<dbReference type="SUPFAM" id="SSF56801">
    <property type="entry name" value="Acetyl-CoA synthetase-like"/>
    <property type="match status" value="1"/>
</dbReference>
<dbReference type="PANTHER" id="PTHR24096">
    <property type="entry name" value="LONG-CHAIN-FATTY-ACID--COA LIGASE"/>
    <property type="match status" value="1"/>
</dbReference>
<accession>A0A074J2Q3</accession>
<keyword evidence="3" id="KW-1185">Reference proteome</keyword>
<gene>
    <name evidence="2" type="ORF">TP2_14320</name>
</gene>
<dbReference type="AlphaFoldDB" id="A0A074J2Q3"/>
<comment type="caution">
    <text evidence="2">The sequence shown here is derived from an EMBL/GenBank/DDBJ whole genome shotgun (WGS) entry which is preliminary data.</text>
</comment>
<sequence length="482" mass="52248">MSLIDSFARSALAGPDKIALITERSQLSFADLLQLVQIFDGKLAAQGLSSGQTVVLEARRAEFAITMALVASLRGYCLSLVRPELMQAAGQEFDLVLSDQERSADPRYLTIMPDWFAMMGAQPQTDFRDQGGAARFIFGSSGSTGRAKLICSEEADREETMRQTHPLPGVDISTRRYLSTLPPSNGMGLNSYLWVLINGGSAVALDPQSPSLLPYIDLYRVDTIGSTPGMIPKLLREANAAQYLSGVRDVRFGGALSSAELLDAFSKICPARLHFGYGAAEIGTCFHAQYDPATPPEMGYVGRPARSDLEVAFFDEGGVRREEASEGLIGLRLAGAAARQYLGDTSQAVDSGSGFRDGYFLPGDFMRRENDDFFLIGRTKNIINFSGNKVSLETIQQLLEAAFPDTSFAPLVDSGADGLERIFLIYSGSSEHDTGQITALFEQAFRGIEISRLLRLDALPMTESGKVDFEALREAHLGRGAG</sequence>
<dbReference type="Pfam" id="PF00501">
    <property type="entry name" value="AMP-binding"/>
    <property type="match status" value="1"/>
</dbReference>
<reference evidence="2 3" key="1">
    <citation type="submission" date="2013-07" db="EMBL/GenBank/DDBJ databases">
        <title>Thioclava pacifica DSM 10166 Genome Sequencing.</title>
        <authorList>
            <person name="Lai Q."/>
            <person name="Shao Z."/>
        </authorList>
    </citation>
    <scope>NUCLEOTIDE SEQUENCE [LARGE SCALE GENOMIC DNA]</scope>
    <source>
        <strain evidence="2 3">DSM 10166</strain>
    </source>
</reference>
<dbReference type="InterPro" id="IPR000873">
    <property type="entry name" value="AMP-dep_synth/lig_dom"/>
</dbReference>
<feature type="domain" description="AMP-dependent synthetase/ligase" evidence="1">
    <location>
        <begin position="135"/>
        <end position="329"/>
    </location>
</feature>
<dbReference type="Gene3D" id="3.40.50.12780">
    <property type="entry name" value="N-terminal domain of ligase-like"/>
    <property type="match status" value="1"/>
</dbReference>
<evidence type="ECO:0000313" key="3">
    <source>
        <dbReference type="Proteomes" id="UP000027432"/>
    </source>
</evidence>
<dbReference type="STRING" id="1353537.TP2_14320"/>
<dbReference type="EMBL" id="AUND01000041">
    <property type="protein sequence ID" value="KEO50799.1"/>
    <property type="molecule type" value="Genomic_DNA"/>
</dbReference>